<feature type="transmembrane region" description="Helical" evidence="1">
    <location>
        <begin position="38"/>
        <end position="71"/>
    </location>
</feature>
<dbReference type="AlphaFoldDB" id="G3IRG1"/>
<feature type="transmembrane region" description="Helical" evidence="1">
    <location>
        <begin position="12"/>
        <end position="32"/>
    </location>
</feature>
<keyword evidence="1" id="KW-1133">Transmembrane helix</keyword>
<proteinExistence type="predicted"/>
<dbReference type="STRING" id="697282.Mettu_0973"/>
<evidence type="ECO:0000256" key="1">
    <source>
        <dbReference type="SAM" id="Phobius"/>
    </source>
</evidence>
<dbReference type="RefSeq" id="WP_006890147.1">
    <property type="nucleotide sequence ID" value="NZ_JH109152.1"/>
</dbReference>
<name>G3IRG1_METTV</name>
<accession>G3IRG1</accession>
<protein>
    <submittedName>
        <fullName evidence="2">Uncharacterized protein</fullName>
    </submittedName>
</protein>
<dbReference type="OrthoDB" id="9988950at2"/>
<dbReference type="HOGENOM" id="CLU_2409909_0_0_6"/>
<evidence type="ECO:0000313" key="2">
    <source>
        <dbReference type="EMBL" id="EGW22172.1"/>
    </source>
</evidence>
<keyword evidence="1" id="KW-0812">Transmembrane</keyword>
<organism evidence="2 3">
    <name type="scientific">Methylobacter tundripaludum (strain ATCC BAA-1195 / DSM 17260 / SV96)</name>
    <dbReference type="NCBI Taxonomy" id="697282"/>
    <lineage>
        <taxon>Bacteria</taxon>
        <taxon>Pseudomonadati</taxon>
        <taxon>Pseudomonadota</taxon>
        <taxon>Gammaproteobacteria</taxon>
        <taxon>Methylococcales</taxon>
        <taxon>Methylococcaceae</taxon>
        <taxon>Methylobacter</taxon>
    </lineage>
</organism>
<dbReference type="PROSITE" id="PS51257">
    <property type="entry name" value="PROKAR_LIPOPROTEIN"/>
    <property type="match status" value="1"/>
</dbReference>
<keyword evidence="3" id="KW-1185">Reference proteome</keyword>
<sequence>MPKSIFDRIVDWPYHPQTILGIAFVGCFIATMQGDGLIWAALVVAAVTAPFAALLLFLPYLATIMLLAVVLSLPSLIRAIQAALHTSAPATH</sequence>
<gene>
    <name evidence="2" type="ORF">Mettu_0973</name>
</gene>
<evidence type="ECO:0000313" key="3">
    <source>
        <dbReference type="Proteomes" id="UP000004664"/>
    </source>
</evidence>
<dbReference type="Proteomes" id="UP000004664">
    <property type="component" value="Unassembled WGS sequence"/>
</dbReference>
<reference evidence="2 3" key="1">
    <citation type="submission" date="2011-06" db="EMBL/GenBank/DDBJ databases">
        <title>Genomic sequence of Methylobacter tundripaludum SV96.</title>
        <authorList>
            <consortium name="US DOE Joint Genome Institute"/>
            <person name="Lucas S."/>
            <person name="Han J."/>
            <person name="Lapidus A."/>
            <person name="Cheng J.-F."/>
            <person name="Goodwin L."/>
            <person name="Pitluck S."/>
            <person name="Held B."/>
            <person name="Detter J.C."/>
            <person name="Han C."/>
            <person name="Tapia R."/>
            <person name="Land M."/>
            <person name="Hauser L."/>
            <person name="Kyrpides N."/>
            <person name="Ivanova N."/>
            <person name="Ovchinnikova G."/>
            <person name="Pagani I."/>
            <person name="Klotz M.G."/>
            <person name="Dispirito A.A."/>
            <person name="Murrell J.C."/>
            <person name="Dunfield P."/>
            <person name="Kalyuzhnaya M.G."/>
            <person name="Svenning M."/>
            <person name="Trotsenko Y.A."/>
            <person name="Stein L.Y."/>
            <person name="Woyke T."/>
        </authorList>
    </citation>
    <scope>NUCLEOTIDE SEQUENCE [LARGE SCALE GENOMIC DNA]</scope>
    <source>
        <strain evidence="3">ATCC BAA-1195 / DSM 17260 / SV96</strain>
    </source>
</reference>
<dbReference type="EMBL" id="JH109152">
    <property type="protein sequence ID" value="EGW22172.1"/>
    <property type="molecule type" value="Genomic_DNA"/>
</dbReference>
<keyword evidence="1" id="KW-0472">Membrane</keyword>